<dbReference type="Proteomes" id="UP000501991">
    <property type="component" value="Chromosome"/>
</dbReference>
<dbReference type="InterPro" id="IPR035906">
    <property type="entry name" value="MetI-like_sf"/>
</dbReference>
<feature type="transmembrane region" description="Helical" evidence="5">
    <location>
        <begin position="36"/>
        <end position="57"/>
    </location>
</feature>
<feature type="transmembrane region" description="Helical" evidence="5">
    <location>
        <begin position="156"/>
        <end position="181"/>
    </location>
</feature>
<evidence type="ECO:0000256" key="3">
    <source>
        <dbReference type="ARBA" id="ARBA00022989"/>
    </source>
</evidence>
<dbReference type="GO" id="GO:0055085">
    <property type="term" value="P:transmembrane transport"/>
    <property type="evidence" value="ECO:0007669"/>
    <property type="project" value="InterPro"/>
</dbReference>
<feature type="transmembrane region" description="Helical" evidence="5">
    <location>
        <begin position="97"/>
        <end position="118"/>
    </location>
</feature>
<evidence type="ECO:0000256" key="4">
    <source>
        <dbReference type="ARBA" id="ARBA00023136"/>
    </source>
</evidence>
<keyword evidence="4 5" id="KW-0472">Membrane</keyword>
<sequence>MNGLTQAFVDAFALLGSFDHRVARIVLLSLEVSGSAVLIGTLIGLPLGACLAVGRYLGKEIAGVLINGLMGLPPVVVGVVVYLALSRSGPFGEFGLLYTPQAMVIAQVVLVVPLMAAISRQVVEDAWRQYEEELAALRFSWWDTVRALLHDCRFSLMVAVLAGLGRAMSEVGAVMIVGGNIDRFTRVMTTTIALETSKGDLPLSIALGIVLMAVILGLNGTAFLMRTWVMRRFG</sequence>
<dbReference type="PROSITE" id="PS50928">
    <property type="entry name" value="ABC_TM1"/>
    <property type="match status" value="1"/>
</dbReference>
<evidence type="ECO:0000313" key="7">
    <source>
        <dbReference type="EMBL" id="QID18613.1"/>
    </source>
</evidence>
<protein>
    <submittedName>
        <fullName evidence="7">ABC transporter permease subunit</fullName>
    </submittedName>
</protein>
<evidence type="ECO:0000313" key="8">
    <source>
        <dbReference type="Proteomes" id="UP000501991"/>
    </source>
</evidence>
<evidence type="ECO:0000259" key="6">
    <source>
        <dbReference type="PROSITE" id="PS50928"/>
    </source>
</evidence>
<dbReference type="KEGG" id="azq:G3580_13855"/>
<dbReference type="InterPro" id="IPR049783">
    <property type="entry name" value="ABC_perm_TupB-like"/>
</dbReference>
<dbReference type="GO" id="GO:0005886">
    <property type="term" value="C:plasma membrane"/>
    <property type="evidence" value="ECO:0007669"/>
    <property type="project" value="UniProtKB-SubCell"/>
</dbReference>
<gene>
    <name evidence="7" type="ORF">G3580_13855</name>
</gene>
<dbReference type="Gene3D" id="1.10.3720.10">
    <property type="entry name" value="MetI-like"/>
    <property type="match status" value="1"/>
</dbReference>
<proteinExistence type="predicted"/>
<dbReference type="SUPFAM" id="SSF161098">
    <property type="entry name" value="MetI-like"/>
    <property type="match status" value="1"/>
</dbReference>
<evidence type="ECO:0000256" key="1">
    <source>
        <dbReference type="ARBA" id="ARBA00004651"/>
    </source>
</evidence>
<organism evidence="7 8">
    <name type="scientific">Nitrogeniibacter mangrovi</name>
    <dbReference type="NCBI Taxonomy" id="2016596"/>
    <lineage>
        <taxon>Bacteria</taxon>
        <taxon>Pseudomonadati</taxon>
        <taxon>Pseudomonadota</taxon>
        <taxon>Betaproteobacteria</taxon>
        <taxon>Rhodocyclales</taxon>
        <taxon>Zoogloeaceae</taxon>
        <taxon>Nitrogeniibacter</taxon>
    </lineage>
</organism>
<dbReference type="InterPro" id="IPR000515">
    <property type="entry name" value="MetI-like"/>
</dbReference>
<dbReference type="PANTHER" id="PTHR43632:SF1">
    <property type="entry name" value="PERMEASE COMPONENT OF TUNGSTATE ABC TRANSPORTER"/>
    <property type="match status" value="1"/>
</dbReference>
<dbReference type="AlphaFoldDB" id="A0A6C1B5A3"/>
<dbReference type="EMBL" id="CP048836">
    <property type="protein sequence ID" value="QID18613.1"/>
    <property type="molecule type" value="Genomic_DNA"/>
</dbReference>
<keyword evidence="8" id="KW-1185">Reference proteome</keyword>
<reference evidence="7 8" key="1">
    <citation type="submission" date="2020-02" db="EMBL/GenBank/DDBJ databases">
        <title>Nitrogenibacter mangrovi gen. nov., sp. nov. isolated from mangrove sediment, a denitrifying betaproteobacterium.</title>
        <authorList>
            <person name="Liao H."/>
            <person name="Tian Y."/>
        </authorList>
    </citation>
    <scope>NUCLEOTIDE SEQUENCE [LARGE SCALE GENOMIC DNA]</scope>
    <source>
        <strain evidence="7 8">M9-3-2</strain>
    </source>
</reference>
<accession>A0A6C1B5A3</accession>
<feature type="domain" description="ABC transmembrane type-1" evidence="6">
    <location>
        <begin position="26"/>
        <end position="222"/>
    </location>
</feature>
<feature type="transmembrane region" description="Helical" evidence="5">
    <location>
        <begin position="64"/>
        <end position="85"/>
    </location>
</feature>
<dbReference type="PANTHER" id="PTHR43632">
    <property type="entry name" value="PERMEASE COMPONENT OF TUNGSTATE ABC TRANSPORTER"/>
    <property type="match status" value="1"/>
</dbReference>
<evidence type="ECO:0000256" key="5">
    <source>
        <dbReference type="SAM" id="Phobius"/>
    </source>
</evidence>
<dbReference type="RefSeq" id="WP_173766432.1">
    <property type="nucleotide sequence ID" value="NZ_CP048836.1"/>
</dbReference>
<keyword evidence="3 5" id="KW-1133">Transmembrane helix</keyword>
<dbReference type="NCBIfam" id="NF038017">
    <property type="entry name" value="ABC_perm1"/>
    <property type="match status" value="1"/>
</dbReference>
<keyword evidence="2 5" id="KW-0812">Transmembrane</keyword>
<dbReference type="CDD" id="cd06261">
    <property type="entry name" value="TM_PBP2"/>
    <property type="match status" value="1"/>
</dbReference>
<comment type="subcellular location">
    <subcellularLocation>
        <location evidence="1">Cell membrane</location>
        <topology evidence="1">Multi-pass membrane protein</topology>
    </subcellularLocation>
</comment>
<feature type="transmembrane region" description="Helical" evidence="5">
    <location>
        <begin position="201"/>
        <end position="225"/>
    </location>
</feature>
<name>A0A6C1B5A3_9RHOO</name>
<evidence type="ECO:0000256" key="2">
    <source>
        <dbReference type="ARBA" id="ARBA00022692"/>
    </source>
</evidence>